<comment type="similarity">
    <text evidence="3">Belongs to the FKBP-type PPIase family. Tig subfamily.</text>
</comment>
<feature type="region of interest" description="Disordered" evidence="10">
    <location>
        <begin position="153"/>
        <end position="177"/>
    </location>
</feature>
<dbReference type="Gene3D" id="3.30.70.1050">
    <property type="entry name" value="Trigger factor ribosome-binding domain"/>
    <property type="match status" value="1"/>
</dbReference>
<dbReference type="EMBL" id="MFCV01000039">
    <property type="protein sequence ID" value="OGE31428.1"/>
    <property type="molecule type" value="Genomic_DNA"/>
</dbReference>
<dbReference type="GO" id="GO:0043335">
    <property type="term" value="P:protein unfolding"/>
    <property type="evidence" value="ECO:0007669"/>
    <property type="project" value="TreeGrafter"/>
</dbReference>
<keyword evidence="7" id="KW-0143">Chaperone</keyword>
<dbReference type="GO" id="GO:0003755">
    <property type="term" value="F:peptidyl-prolyl cis-trans isomerase activity"/>
    <property type="evidence" value="ECO:0007669"/>
    <property type="project" value="UniProtKB-KW"/>
</dbReference>
<evidence type="ECO:0000313" key="13">
    <source>
        <dbReference type="EMBL" id="OGE31428.1"/>
    </source>
</evidence>
<gene>
    <name evidence="13" type="ORF">A3C59_02195</name>
</gene>
<comment type="catalytic activity">
    <reaction evidence="1">
        <text>[protein]-peptidylproline (omega=180) = [protein]-peptidylproline (omega=0)</text>
        <dbReference type="Rhea" id="RHEA:16237"/>
        <dbReference type="Rhea" id="RHEA-COMP:10747"/>
        <dbReference type="Rhea" id="RHEA-COMP:10748"/>
        <dbReference type="ChEBI" id="CHEBI:83833"/>
        <dbReference type="ChEBI" id="CHEBI:83834"/>
        <dbReference type="EC" id="5.2.1.8"/>
    </reaction>
</comment>
<accession>A0A1F5JS48</accession>
<evidence type="ECO:0000256" key="8">
    <source>
        <dbReference type="ARBA" id="ARBA00023235"/>
    </source>
</evidence>
<evidence type="ECO:0000256" key="7">
    <source>
        <dbReference type="ARBA" id="ARBA00023186"/>
    </source>
</evidence>
<protein>
    <recommendedName>
        <fullName evidence="5">Trigger factor</fullName>
        <ecNumber evidence="4">5.2.1.8</ecNumber>
    </recommendedName>
    <alternativeName>
        <fullName evidence="9">PPIase</fullName>
    </alternativeName>
</protein>
<evidence type="ECO:0000259" key="12">
    <source>
        <dbReference type="Pfam" id="PF05698"/>
    </source>
</evidence>
<comment type="caution">
    <text evidence="13">The sequence shown here is derived from an EMBL/GenBank/DDBJ whole genome shotgun (WGS) entry which is preliminary data.</text>
</comment>
<comment type="subcellular location">
    <subcellularLocation>
        <location evidence="2">Cytoplasm</location>
    </subcellularLocation>
</comment>
<keyword evidence="6" id="KW-0697">Rotamase</keyword>
<reference evidence="13 14" key="1">
    <citation type="journal article" date="2016" name="Nat. Commun.">
        <title>Thousands of microbial genomes shed light on interconnected biogeochemical processes in an aquifer system.</title>
        <authorList>
            <person name="Anantharaman K."/>
            <person name="Brown C.T."/>
            <person name="Hug L.A."/>
            <person name="Sharon I."/>
            <person name="Castelle C.J."/>
            <person name="Probst A.J."/>
            <person name="Thomas B.C."/>
            <person name="Singh A."/>
            <person name="Wilkins M.J."/>
            <person name="Karaoz U."/>
            <person name="Brodie E.L."/>
            <person name="Williams K.H."/>
            <person name="Hubbard S.S."/>
            <person name="Banfield J.F."/>
        </authorList>
    </citation>
    <scope>NUCLEOTIDE SEQUENCE [LARGE SCALE GENOMIC DNA]</scope>
</reference>
<dbReference type="Pfam" id="PF05697">
    <property type="entry name" value="Trigger_N"/>
    <property type="match status" value="1"/>
</dbReference>
<dbReference type="GO" id="GO:0005737">
    <property type="term" value="C:cytoplasm"/>
    <property type="evidence" value="ECO:0007669"/>
    <property type="project" value="UniProtKB-SubCell"/>
</dbReference>
<dbReference type="GO" id="GO:0051083">
    <property type="term" value="P:'de novo' cotranslational protein folding"/>
    <property type="evidence" value="ECO:0007669"/>
    <property type="project" value="TreeGrafter"/>
</dbReference>
<dbReference type="SUPFAM" id="SSF102735">
    <property type="entry name" value="Trigger factor ribosome-binding domain"/>
    <property type="match status" value="1"/>
</dbReference>
<dbReference type="Proteomes" id="UP000176902">
    <property type="component" value="Unassembled WGS sequence"/>
</dbReference>
<dbReference type="InterPro" id="IPR008881">
    <property type="entry name" value="Trigger_fac_ribosome-bd_bac"/>
</dbReference>
<feature type="compositionally biased region" description="Polar residues" evidence="10">
    <location>
        <begin position="155"/>
        <end position="177"/>
    </location>
</feature>
<keyword evidence="8" id="KW-0413">Isomerase</keyword>
<evidence type="ECO:0000259" key="11">
    <source>
        <dbReference type="Pfam" id="PF05697"/>
    </source>
</evidence>
<evidence type="ECO:0000256" key="10">
    <source>
        <dbReference type="SAM" id="MobiDB-lite"/>
    </source>
</evidence>
<feature type="domain" description="Trigger factor C-terminal" evidence="12">
    <location>
        <begin position="211"/>
        <end position="364"/>
    </location>
</feature>
<organism evidence="13 14">
    <name type="scientific">Candidatus Daviesbacteria bacterium RIFCSPHIGHO2_02_FULL_36_13</name>
    <dbReference type="NCBI Taxonomy" id="1797768"/>
    <lineage>
        <taxon>Bacteria</taxon>
        <taxon>Candidatus Daviesiibacteriota</taxon>
    </lineage>
</organism>
<dbReference type="InterPro" id="IPR005215">
    <property type="entry name" value="Trig_fac"/>
</dbReference>
<dbReference type="InterPro" id="IPR037041">
    <property type="entry name" value="Trigger_fac_C_sf"/>
</dbReference>
<evidence type="ECO:0000256" key="1">
    <source>
        <dbReference type="ARBA" id="ARBA00000971"/>
    </source>
</evidence>
<dbReference type="GO" id="GO:0044183">
    <property type="term" value="F:protein folding chaperone"/>
    <property type="evidence" value="ECO:0007669"/>
    <property type="project" value="TreeGrafter"/>
</dbReference>
<dbReference type="Pfam" id="PF05698">
    <property type="entry name" value="Trigger_C"/>
    <property type="match status" value="1"/>
</dbReference>
<proteinExistence type="inferred from homology"/>
<dbReference type="STRING" id="1797768.A3C59_02195"/>
<feature type="domain" description="Trigger factor ribosome-binding bacterial" evidence="11">
    <location>
        <begin position="3"/>
        <end position="146"/>
    </location>
</feature>
<dbReference type="InterPro" id="IPR027304">
    <property type="entry name" value="Trigger_fact/SurA_dom_sf"/>
</dbReference>
<evidence type="ECO:0000256" key="3">
    <source>
        <dbReference type="ARBA" id="ARBA00005464"/>
    </source>
</evidence>
<evidence type="ECO:0000256" key="9">
    <source>
        <dbReference type="ARBA" id="ARBA00029986"/>
    </source>
</evidence>
<name>A0A1F5JS48_9BACT</name>
<dbReference type="EC" id="5.2.1.8" evidence="4"/>
<sequence>MIQKNINKLPKSVVEVTVTAPWADISATWDQTLQRLSADVEIAGFRKGQVPINMVETQLGSKLQDEVLKTAMPNFLIEALKGTDVVPIDYPKYDLVNFVKGQGIQFKATITNRPAVSVGNYKTIKTVRPAIKPVTDEEVGKVLDDLYKRWKTRQPAVNNPQPAATQNTPAGSGSLNFQKSEIASSPAAPRNDGVAEAPDDTFAKAMGATSLVDLKDKIRKDLEANVKYNNELDYEEAILQEVEKITTVELPDILIADELNRMLVSLQRRVADMGLLLEDYLKGQNKTLEQIKQEWKPQAEKNVRMELGLADIARQENVTISDLELQAEVDKITDAKVKKQFESQEPRLHLRHALRQTRTLDLLKKMVGG</sequence>
<dbReference type="InterPro" id="IPR036611">
    <property type="entry name" value="Trigger_fac_ribosome-bd_sf"/>
</dbReference>
<evidence type="ECO:0000256" key="4">
    <source>
        <dbReference type="ARBA" id="ARBA00013194"/>
    </source>
</evidence>
<dbReference type="AlphaFoldDB" id="A0A1F5JS48"/>
<evidence type="ECO:0000256" key="2">
    <source>
        <dbReference type="ARBA" id="ARBA00004496"/>
    </source>
</evidence>
<dbReference type="GO" id="GO:0015031">
    <property type="term" value="P:protein transport"/>
    <property type="evidence" value="ECO:0007669"/>
    <property type="project" value="InterPro"/>
</dbReference>
<evidence type="ECO:0000256" key="5">
    <source>
        <dbReference type="ARBA" id="ARBA00016902"/>
    </source>
</evidence>
<dbReference type="SUPFAM" id="SSF109998">
    <property type="entry name" value="Triger factor/SurA peptide-binding domain-like"/>
    <property type="match status" value="1"/>
</dbReference>
<dbReference type="PANTHER" id="PTHR30560">
    <property type="entry name" value="TRIGGER FACTOR CHAPERONE AND PEPTIDYL-PROLYL CIS/TRANS ISOMERASE"/>
    <property type="match status" value="1"/>
</dbReference>
<dbReference type="GO" id="GO:0043022">
    <property type="term" value="F:ribosome binding"/>
    <property type="evidence" value="ECO:0007669"/>
    <property type="project" value="TreeGrafter"/>
</dbReference>
<dbReference type="InterPro" id="IPR008880">
    <property type="entry name" value="Trigger_fac_C"/>
</dbReference>
<evidence type="ECO:0000256" key="6">
    <source>
        <dbReference type="ARBA" id="ARBA00023110"/>
    </source>
</evidence>
<dbReference type="PANTHER" id="PTHR30560:SF3">
    <property type="entry name" value="TRIGGER FACTOR-LIKE PROTEIN TIG, CHLOROPLASTIC"/>
    <property type="match status" value="1"/>
</dbReference>
<dbReference type="Gene3D" id="1.10.3120.10">
    <property type="entry name" value="Trigger factor, C-terminal domain"/>
    <property type="match status" value="1"/>
</dbReference>
<evidence type="ECO:0000313" key="14">
    <source>
        <dbReference type="Proteomes" id="UP000176902"/>
    </source>
</evidence>